<evidence type="ECO:0000256" key="2">
    <source>
        <dbReference type="ARBA" id="ARBA00023043"/>
    </source>
</evidence>
<dbReference type="Pfam" id="PF12796">
    <property type="entry name" value="Ank_2"/>
    <property type="match status" value="2"/>
</dbReference>
<dbReference type="SUPFAM" id="SSF48403">
    <property type="entry name" value="Ankyrin repeat"/>
    <property type="match status" value="1"/>
</dbReference>
<protein>
    <submittedName>
        <fullName evidence="4">Uncharacterized protein</fullName>
    </submittedName>
</protein>
<accession>A0A1X7T8R6</accession>
<dbReference type="PROSITE" id="PS50088">
    <property type="entry name" value="ANK_REPEAT"/>
    <property type="match status" value="2"/>
</dbReference>
<dbReference type="InterPro" id="IPR002110">
    <property type="entry name" value="Ankyrin_rpt"/>
</dbReference>
<feature type="repeat" description="ANK" evidence="3">
    <location>
        <begin position="105"/>
        <end position="137"/>
    </location>
</feature>
<dbReference type="AlphaFoldDB" id="A0A1X7T8R6"/>
<dbReference type="PROSITE" id="PS50297">
    <property type="entry name" value="ANK_REP_REGION"/>
    <property type="match status" value="2"/>
</dbReference>
<dbReference type="SMART" id="SM00248">
    <property type="entry name" value="ANK"/>
    <property type="match status" value="3"/>
</dbReference>
<organism evidence="4">
    <name type="scientific">Amphimedon queenslandica</name>
    <name type="common">Sponge</name>
    <dbReference type="NCBI Taxonomy" id="400682"/>
    <lineage>
        <taxon>Eukaryota</taxon>
        <taxon>Metazoa</taxon>
        <taxon>Porifera</taxon>
        <taxon>Demospongiae</taxon>
        <taxon>Heteroscleromorpha</taxon>
        <taxon>Haplosclerida</taxon>
        <taxon>Niphatidae</taxon>
        <taxon>Amphimedon</taxon>
    </lineage>
</organism>
<dbReference type="Gene3D" id="1.25.40.20">
    <property type="entry name" value="Ankyrin repeat-containing domain"/>
    <property type="match status" value="2"/>
</dbReference>
<dbReference type="InterPro" id="IPR036770">
    <property type="entry name" value="Ankyrin_rpt-contain_sf"/>
</dbReference>
<evidence type="ECO:0000256" key="3">
    <source>
        <dbReference type="PROSITE-ProRule" id="PRU00023"/>
    </source>
</evidence>
<proteinExistence type="predicted"/>
<dbReference type="OrthoDB" id="6132712at2759"/>
<keyword evidence="2 3" id="KW-0040">ANK repeat</keyword>
<keyword evidence="1" id="KW-0677">Repeat</keyword>
<sequence length="144" mass="15420">DPSHSNNYGNTALIVAAEEGHYDIVQLLLNNGADQSTANYLGKTALVLAASKRHHEIVQLLIEDYPIASIHNKELYEAAERGDSTGVQSALSQGANVNYHNPKEFGSSSLHVAARGGYHDVVQILLSAGANVNLINRVSILDCT</sequence>
<dbReference type="EnsemblMetazoa" id="Aqu2.1.10916_001">
    <property type="protein sequence ID" value="Aqu2.1.10916_001"/>
    <property type="gene ID" value="Aqu2.1.10916"/>
</dbReference>
<reference evidence="4" key="1">
    <citation type="submission" date="2017-05" db="UniProtKB">
        <authorList>
            <consortium name="EnsemblMetazoa"/>
        </authorList>
    </citation>
    <scope>IDENTIFICATION</scope>
</reference>
<evidence type="ECO:0000256" key="1">
    <source>
        <dbReference type="ARBA" id="ARBA00022737"/>
    </source>
</evidence>
<dbReference type="PANTHER" id="PTHR24171">
    <property type="entry name" value="ANKYRIN REPEAT DOMAIN-CONTAINING PROTEIN 39-RELATED"/>
    <property type="match status" value="1"/>
</dbReference>
<evidence type="ECO:0000313" key="4">
    <source>
        <dbReference type="EnsemblMetazoa" id="Aqu2.1.10916_001"/>
    </source>
</evidence>
<name>A0A1X7T8R6_AMPQE</name>
<feature type="repeat" description="ANK" evidence="3">
    <location>
        <begin position="8"/>
        <end position="40"/>
    </location>
</feature>
<dbReference type="PRINTS" id="PR01415">
    <property type="entry name" value="ANKYRIN"/>
</dbReference>
<dbReference type="InParanoid" id="A0A1X7T8R6"/>